<evidence type="ECO:0000256" key="1">
    <source>
        <dbReference type="ARBA" id="ARBA00009995"/>
    </source>
</evidence>
<sequence>MDASSLHIGMFPWFAMGHLTPYLHLSNKLAKRGHKISFFIPRRTQSKLEQFNLFPHLITFYPINVPHVEGLPHGAETTSDVSFSLAPLIMTAMDHTERDIELLLNQLKPQIVFFDFTHWLPNLTRPMGIKSFQYWIIGPATVSYLHAHEANFLASKRNWEFGSGVLFYDRLNTGLMLSDAIGFKGCREIEGPYVEYLAEQYGKSVLLSGPIIPESPNTVLEEKWSAWLGRFKDDSVIFCALGSEWKLPHDQFKELLLGLELIGLPFLVVLKVPIGFETIEAALPEGFKERVEGRGIVHNGWIQQQLILQHPSVGCFITHCGSGSLTEALVNKCQMVLLPQLDGDHIINARMMGSNLRVGVEVEKGEEDGLFTKESVCKAVKIAMDEKNEIGREVRTNHAKLKNFLGITRFIISSTGLHNTRCTLHELKDCKAFSERLDPIVLDRIHDLDRIVSEWIESREFGSDTSCRIERIIDGNVVNGSDRNFFYNDSGKVCAFKHIGSSSNDLYIKKYFRLSHSLRLHPSDVSFGLFVVMVDELGLACRRPPSAVPAAADVHASAPFALILFRTKERHARTLRLVTAMTATAVVSRRTTSLPPSRGSPAPLVRTRGASSNLRGRTEAHGDNVVRREGGNNGKDWCLCVFGCLWGMETAGINGGGGEENRMVKEDGVHYVTLIKGPKVRCRLASAIPPALPRSPFNFVAAKTKEFFPTTSQSIQLVKGFNIIYLVSSECAVDEAIRLVAWIRVVSSIHILFSWIMWNQIHDHGTSHLCVIDLERNVISMTTIVNAYFGSKILSPSTEIVLNNEMDDFSMPRNVSKDVPPLAPANFIVSGKRPLSSMTPTIALKNGKLKVVVGASGGAFIIGGTSEVLLNHFGEELYPFSSVMASRVYHQMSGGDLGVSAFPNGDSIFTWIGTIKGGKRNFV</sequence>
<name>A0A4D6N929_VIGUN</name>
<dbReference type="Proteomes" id="UP000501690">
    <property type="component" value="Linkage Group LG10"/>
</dbReference>
<dbReference type="AlphaFoldDB" id="A0A4D6N929"/>
<keyword evidence="2" id="KW-0328">Glycosyltransferase</keyword>
<dbReference type="SUPFAM" id="SSF56235">
    <property type="entry name" value="N-terminal nucleophile aminohydrolases (Ntn hydrolases)"/>
    <property type="match status" value="1"/>
</dbReference>
<feature type="region of interest" description="Disordered" evidence="4">
    <location>
        <begin position="589"/>
        <end position="617"/>
    </location>
</feature>
<evidence type="ECO:0000313" key="5">
    <source>
        <dbReference type="EMBL" id="QCE09788.1"/>
    </source>
</evidence>
<keyword evidence="6" id="KW-1185">Reference proteome</keyword>
<reference evidence="5 6" key="1">
    <citation type="submission" date="2019-04" db="EMBL/GenBank/DDBJ databases">
        <title>An improved genome assembly and genetic linkage map for asparagus bean, Vigna unguiculata ssp. sesquipedialis.</title>
        <authorList>
            <person name="Xia Q."/>
            <person name="Zhang R."/>
            <person name="Dong Y."/>
        </authorList>
    </citation>
    <scope>NUCLEOTIDE SEQUENCE [LARGE SCALE GENOMIC DNA]</scope>
    <source>
        <tissue evidence="5">Leaf</tissue>
    </source>
</reference>
<dbReference type="Pfam" id="PF01019">
    <property type="entry name" value="G_glu_transpept"/>
    <property type="match status" value="1"/>
</dbReference>
<dbReference type="GO" id="GO:0035251">
    <property type="term" value="F:UDP-glucosyltransferase activity"/>
    <property type="evidence" value="ECO:0007669"/>
    <property type="project" value="InterPro"/>
</dbReference>
<dbReference type="Pfam" id="PF00201">
    <property type="entry name" value="UDPGT"/>
    <property type="match status" value="1"/>
</dbReference>
<dbReference type="InterPro" id="IPR043137">
    <property type="entry name" value="GGT_ssub_C"/>
</dbReference>
<dbReference type="PANTHER" id="PTHR48049:SF126">
    <property type="entry name" value="ANTHOCYANIDIN 3-O-GLUCOSIDE 2''-O-GLUCOSYLTRANSFERASE-RELATED"/>
    <property type="match status" value="1"/>
</dbReference>
<evidence type="ECO:0000256" key="4">
    <source>
        <dbReference type="SAM" id="MobiDB-lite"/>
    </source>
</evidence>
<comment type="similarity">
    <text evidence="1">Belongs to the UDP-glycosyltransferase family.</text>
</comment>
<dbReference type="PANTHER" id="PTHR48049">
    <property type="entry name" value="GLYCOSYLTRANSFERASE"/>
    <property type="match status" value="1"/>
</dbReference>
<dbReference type="InterPro" id="IPR029055">
    <property type="entry name" value="Ntn_hydrolases_N"/>
</dbReference>
<keyword evidence="3" id="KW-0808">Transferase</keyword>
<evidence type="ECO:0000313" key="6">
    <source>
        <dbReference type="Proteomes" id="UP000501690"/>
    </source>
</evidence>
<dbReference type="CDD" id="cd03784">
    <property type="entry name" value="GT1_Gtf-like"/>
    <property type="match status" value="1"/>
</dbReference>
<gene>
    <name evidence="5" type="ORF">DEO72_LG10g1011</name>
</gene>
<dbReference type="EMBL" id="CP039354">
    <property type="protein sequence ID" value="QCE09788.1"/>
    <property type="molecule type" value="Genomic_DNA"/>
</dbReference>
<dbReference type="SUPFAM" id="SSF53756">
    <property type="entry name" value="UDP-Glycosyltransferase/glycogen phosphorylase"/>
    <property type="match status" value="1"/>
</dbReference>
<evidence type="ECO:0000256" key="2">
    <source>
        <dbReference type="ARBA" id="ARBA00022676"/>
    </source>
</evidence>
<protein>
    <submittedName>
        <fullName evidence="5">Gamma-glutamyltranspeptidase</fullName>
    </submittedName>
</protein>
<dbReference type="InterPro" id="IPR002213">
    <property type="entry name" value="UDP_glucos_trans"/>
</dbReference>
<evidence type="ECO:0000256" key="3">
    <source>
        <dbReference type="ARBA" id="ARBA00022679"/>
    </source>
</evidence>
<dbReference type="FunFam" id="3.40.50.2000:FF:000037">
    <property type="entry name" value="Glycosyltransferase"/>
    <property type="match status" value="1"/>
</dbReference>
<organism evidence="5 6">
    <name type="scientific">Vigna unguiculata</name>
    <name type="common">Cowpea</name>
    <dbReference type="NCBI Taxonomy" id="3917"/>
    <lineage>
        <taxon>Eukaryota</taxon>
        <taxon>Viridiplantae</taxon>
        <taxon>Streptophyta</taxon>
        <taxon>Embryophyta</taxon>
        <taxon>Tracheophyta</taxon>
        <taxon>Spermatophyta</taxon>
        <taxon>Magnoliopsida</taxon>
        <taxon>eudicotyledons</taxon>
        <taxon>Gunneridae</taxon>
        <taxon>Pentapetalae</taxon>
        <taxon>rosids</taxon>
        <taxon>fabids</taxon>
        <taxon>Fabales</taxon>
        <taxon>Fabaceae</taxon>
        <taxon>Papilionoideae</taxon>
        <taxon>50 kb inversion clade</taxon>
        <taxon>NPAAA clade</taxon>
        <taxon>indigoferoid/millettioid clade</taxon>
        <taxon>Phaseoleae</taxon>
        <taxon>Vigna</taxon>
    </lineage>
</organism>
<dbReference type="Gene3D" id="3.40.50.2000">
    <property type="entry name" value="Glycogen Phosphorylase B"/>
    <property type="match status" value="2"/>
</dbReference>
<dbReference type="Gene3D" id="3.60.20.40">
    <property type="match status" value="1"/>
</dbReference>
<accession>A0A4D6N929</accession>
<proteinExistence type="inferred from homology"/>
<dbReference type="InterPro" id="IPR050481">
    <property type="entry name" value="UDP-glycosyltransf_plant"/>
</dbReference>